<gene>
    <name evidence="1" type="ORF">CC77DRAFT_253351</name>
</gene>
<dbReference type="Proteomes" id="UP000077248">
    <property type="component" value="Unassembled WGS sequence"/>
</dbReference>
<dbReference type="GeneID" id="29116476"/>
<keyword evidence="2" id="KW-1185">Reference proteome</keyword>
<organism evidence="1 2">
    <name type="scientific">Alternaria alternata</name>
    <name type="common">Alternaria rot fungus</name>
    <name type="synonym">Torula alternata</name>
    <dbReference type="NCBI Taxonomy" id="5599"/>
    <lineage>
        <taxon>Eukaryota</taxon>
        <taxon>Fungi</taxon>
        <taxon>Dikarya</taxon>
        <taxon>Ascomycota</taxon>
        <taxon>Pezizomycotina</taxon>
        <taxon>Dothideomycetes</taxon>
        <taxon>Pleosporomycetidae</taxon>
        <taxon>Pleosporales</taxon>
        <taxon>Pleosporineae</taxon>
        <taxon>Pleosporaceae</taxon>
        <taxon>Alternaria</taxon>
        <taxon>Alternaria sect. Alternaria</taxon>
        <taxon>Alternaria alternata complex</taxon>
    </lineage>
</organism>
<reference evidence="1 2" key="1">
    <citation type="submission" date="2016-05" db="EMBL/GenBank/DDBJ databases">
        <title>Comparative analysis of secretome profiles of manganese(II)-oxidizing ascomycete fungi.</title>
        <authorList>
            <consortium name="DOE Joint Genome Institute"/>
            <person name="Zeiner C.A."/>
            <person name="Purvine S.O."/>
            <person name="Zink E.M."/>
            <person name="Wu S."/>
            <person name="Pasa-Tolic L."/>
            <person name="Chaput D.L."/>
            <person name="Haridas S."/>
            <person name="Grigoriev I.V."/>
            <person name="Santelli C.M."/>
            <person name="Hansel C.M."/>
        </authorList>
    </citation>
    <scope>NUCLEOTIDE SEQUENCE [LARGE SCALE GENOMIC DNA]</scope>
    <source>
        <strain evidence="1 2">SRC1lrK2f</strain>
    </source>
</reference>
<evidence type="ECO:0000313" key="2">
    <source>
        <dbReference type="Proteomes" id="UP000077248"/>
    </source>
</evidence>
<name>A0A177DE10_ALTAL</name>
<sequence>MLQTHSGLNPYCLSINLCHGVGYGSSSSCIPRNPAVCVHRHWKRGLRTKILGFNRADDGSLATAQIWIRVAADCVRKPERNLCLNAEFTSRQAWTEAAAGRARRGTLESLSGRSALETLCQVGGRWHHSRRLERRPGGRKTWLGLSDETPREAKSQTGVDLRRAWWTGLDAMVQYDSHGLAARRRTRCNVLIEHKRRSYTASRLQPPVRRQRTQTSKAVSACCRVMKNLQLTGRALDGAEVQVHLPWWTA</sequence>
<dbReference type="RefSeq" id="XP_018382878.1">
    <property type="nucleotide sequence ID" value="XM_018530882.1"/>
</dbReference>
<evidence type="ECO:0000313" key="1">
    <source>
        <dbReference type="EMBL" id="OAG17457.1"/>
    </source>
</evidence>
<accession>A0A177DE10</accession>
<dbReference type="AlphaFoldDB" id="A0A177DE10"/>
<protein>
    <submittedName>
        <fullName evidence="1">Uncharacterized protein</fullName>
    </submittedName>
</protein>
<dbReference type="VEuPathDB" id="FungiDB:CC77DRAFT_253351"/>
<proteinExistence type="predicted"/>
<dbReference type="KEGG" id="aalt:CC77DRAFT_253351"/>
<dbReference type="EMBL" id="KV441486">
    <property type="protein sequence ID" value="OAG17457.1"/>
    <property type="molecule type" value="Genomic_DNA"/>
</dbReference>